<gene>
    <name evidence="1" type="ORF">SAMN05216552_1004207</name>
</gene>
<dbReference type="EMBL" id="FPBO01000004">
    <property type="protein sequence ID" value="SFU53671.1"/>
    <property type="molecule type" value="Genomic_DNA"/>
</dbReference>
<name>A0A1I7GYY4_9BURK</name>
<proteinExistence type="predicted"/>
<dbReference type="Gene3D" id="3.40.390.10">
    <property type="entry name" value="Collagenase (Catalytic Domain)"/>
    <property type="match status" value="1"/>
</dbReference>
<accession>A0A1I7GYY4</accession>
<dbReference type="AlphaFoldDB" id="A0A1I7GYY4"/>
<dbReference type="InterPro" id="IPR024079">
    <property type="entry name" value="MetalloPept_cat_dom_sf"/>
</dbReference>
<reference evidence="2" key="1">
    <citation type="submission" date="2016-10" db="EMBL/GenBank/DDBJ databases">
        <authorList>
            <person name="Varghese N."/>
            <person name="Submissions S."/>
        </authorList>
    </citation>
    <scope>NUCLEOTIDE SEQUENCE [LARGE SCALE GENOMIC DNA]</scope>
    <source>
        <strain evidence="2">CGMCC 1.11014</strain>
    </source>
</reference>
<keyword evidence="2" id="KW-1185">Reference proteome</keyword>
<dbReference type="STRING" id="1035707.SAMN05216552_1004207"/>
<dbReference type="Proteomes" id="UP000199391">
    <property type="component" value="Unassembled WGS sequence"/>
</dbReference>
<protein>
    <submittedName>
        <fullName evidence="1">Uncharacterized protein</fullName>
    </submittedName>
</protein>
<sequence>MRVQDTPAGILQQALTQIFEQSDESAEAALPGLPIQVPLNITASGAYTWDPQLPIAQPAGSQIKLEDAGPADAQDLILPFVSERLHLDIDGRYPLMVASGSIRRFLTEEINWIARLRPGSAPNQYQGAIWNKDGNLASFPYTNVDIVVQTSPFPSLRKATVTFSGGGAAKRVRAYQFNSAYFRPVEFEFDATPDAKPVQAIQTHAHPNRPASLPSESLSIQKVFQRAGFNVTTSPGASVVPLAGAGANGQWSDMEMHDAMQVYWSRFANKSQWALWTFFAAQHEQGSSLGGIMFDDIGPNHRQGTAIFTNSFITQAPAGDANPAAWVNRMVFWTACHEMGHAFNLAHSWQKALGTPWIPLANDPEARSFMNYPYNVAGGQTAFFNNFQFRFSDAELLFLRHAPHRYVQMGNAAWFDHHGFEHAAVSQEPTFKLEARVNRAKADFEFMEPIVLDLKLSNATQQPQIIDEKVLLTLEHMTVIIKKEGREARVFSPFARYFWEEKKQVLLPGQATYQSLFISAGQNGWDISEPGRYTIQMCLHLGKEDIVSPPLKLRVAPPRNYDEEYLAQDFFTEDVGRILRFDGSRVLREGVDTLRELAQRLPESRAALHGKVALASALVRDAKSLDMSHLPDGPVAQRDANATLTLQRADFGAGSKLFADALLGRPQLAAETLSHFDYHYYVDRYSDALAGQGLRREAGEATATLYQTLQSRKVIQPVLESIKAREREFKAGGD</sequence>
<organism evidence="1 2">
    <name type="scientific">Pseudoduganella namucuonensis</name>
    <dbReference type="NCBI Taxonomy" id="1035707"/>
    <lineage>
        <taxon>Bacteria</taxon>
        <taxon>Pseudomonadati</taxon>
        <taxon>Pseudomonadota</taxon>
        <taxon>Betaproteobacteria</taxon>
        <taxon>Burkholderiales</taxon>
        <taxon>Oxalobacteraceae</taxon>
        <taxon>Telluria group</taxon>
        <taxon>Pseudoduganella</taxon>
    </lineage>
</organism>
<dbReference type="GO" id="GO:0008237">
    <property type="term" value="F:metallopeptidase activity"/>
    <property type="evidence" value="ECO:0007669"/>
    <property type="project" value="InterPro"/>
</dbReference>
<dbReference type="RefSeq" id="WP_218164821.1">
    <property type="nucleotide sequence ID" value="NZ_FPBO01000004.1"/>
</dbReference>
<evidence type="ECO:0000313" key="1">
    <source>
        <dbReference type="EMBL" id="SFU53671.1"/>
    </source>
</evidence>
<dbReference type="SUPFAM" id="SSF55486">
    <property type="entry name" value="Metalloproteases ('zincins'), catalytic domain"/>
    <property type="match status" value="1"/>
</dbReference>
<evidence type="ECO:0000313" key="2">
    <source>
        <dbReference type="Proteomes" id="UP000199391"/>
    </source>
</evidence>